<name>A0ABY5SGR5_9BACL</name>
<protein>
    <recommendedName>
        <fullName evidence="3">Phosphotransferase</fullName>
    </recommendedName>
</protein>
<dbReference type="SUPFAM" id="SSF56112">
    <property type="entry name" value="Protein kinase-like (PK-like)"/>
    <property type="match status" value="1"/>
</dbReference>
<sequence length="392" mass="43001">MSLPDAVQKQVTRLLSPLAGTPVRIIRSEPVSAGWSGQFETYPWVVRCLIEADNSTLPASVIVKLRRLAAHGRSELFRFHNETAALEFLTSIGSTIGPQFLAADDEAGILVMEDLGNGPSLEDLLMGSDSSAAADGLVAFAEALGRMHAATAGHAVKYYQLRSRDEKTDSAFDRVSILGLGIERMWSSLQEIMANSPFLPAPLAIHSDIDELLHVLSEPGPFLAFSNGDTCPANCRMTENGLRLFDFEHASFRHTLLDAAALRFPFPACGCWSRLPEHVARRAEDAYRKEMARSCPGVLDPAKFEHGLTVACAAWTIVRMVRLPKLDQGDVPHPIGFSRRGQLLDTIDITVNCSQQSRSLQPLASWLASVSDALRARWPHVPSTQPFYPAFR</sequence>
<dbReference type="InterPro" id="IPR011009">
    <property type="entry name" value="Kinase-like_dom_sf"/>
</dbReference>
<keyword evidence="2" id="KW-1185">Reference proteome</keyword>
<evidence type="ECO:0008006" key="3">
    <source>
        <dbReference type="Google" id="ProtNLM"/>
    </source>
</evidence>
<gene>
    <name evidence="1" type="ORF">L1F29_08545</name>
</gene>
<dbReference type="Proteomes" id="UP001057877">
    <property type="component" value="Chromosome"/>
</dbReference>
<accession>A0ABY5SGR5</accession>
<evidence type="ECO:0000313" key="2">
    <source>
        <dbReference type="Proteomes" id="UP001057877"/>
    </source>
</evidence>
<dbReference type="EMBL" id="CP091430">
    <property type="protein sequence ID" value="UVI31848.1"/>
    <property type="molecule type" value="Genomic_DNA"/>
</dbReference>
<proteinExistence type="predicted"/>
<organism evidence="1 2">
    <name type="scientific">Paenibacillus spongiae</name>
    <dbReference type="NCBI Taxonomy" id="2909671"/>
    <lineage>
        <taxon>Bacteria</taxon>
        <taxon>Bacillati</taxon>
        <taxon>Bacillota</taxon>
        <taxon>Bacilli</taxon>
        <taxon>Bacillales</taxon>
        <taxon>Paenibacillaceae</taxon>
        <taxon>Paenibacillus</taxon>
    </lineage>
</organism>
<reference evidence="1" key="1">
    <citation type="submission" date="2022-01" db="EMBL/GenBank/DDBJ databases">
        <title>Paenibacillus spongiae sp. nov., isolated from marine sponge.</title>
        <authorList>
            <person name="Li Z."/>
            <person name="Zhang M."/>
        </authorList>
    </citation>
    <scope>NUCLEOTIDE SEQUENCE</scope>
    <source>
        <strain evidence="1">PHS-Z3</strain>
    </source>
</reference>
<evidence type="ECO:0000313" key="1">
    <source>
        <dbReference type="EMBL" id="UVI31848.1"/>
    </source>
</evidence>
<dbReference type="RefSeq" id="WP_258387912.1">
    <property type="nucleotide sequence ID" value="NZ_CP091430.1"/>
</dbReference>